<organism evidence="5 6">
    <name type="scientific">Streptomyces armeniacus</name>
    <dbReference type="NCBI Taxonomy" id="83291"/>
    <lineage>
        <taxon>Bacteria</taxon>
        <taxon>Bacillati</taxon>
        <taxon>Actinomycetota</taxon>
        <taxon>Actinomycetes</taxon>
        <taxon>Kitasatosporales</taxon>
        <taxon>Streptomycetaceae</taxon>
        <taxon>Streptomyces</taxon>
    </lineage>
</organism>
<feature type="transmembrane region" description="Helical" evidence="3">
    <location>
        <begin position="191"/>
        <end position="210"/>
    </location>
</feature>
<evidence type="ECO:0000313" key="6">
    <source>
        <dbReference type="Proteomes" id="UP000254425"/>
    </source>
</evidence>
<gene>
    <name evidence="5" type="ORF">DVA86_07890</name>
</gene>
<proteinExistence type="inferred from homology"/>
<dbReference type="PANTHER" id="PTHR22911">
    <property type="entry name" value="ACYL-MALONYL CONDENSING ENZYME-RELATED"/>
    <property type="match status" value="1"/>
</dbReference>
<feature type="transmembrane region" description="Helical" evidence="3">
    <location>
        <begin position="44"/>
        <end position="65"/>
    </location>
</feature>
<evidence type="ECO:0000256" key="3">
    <source>
        <dbReference type="SAM" id="Phobius"/>
    </source>
</evidence>
<dbReference type="AlphaFoldDB" id="A0A345XLR0"/>
<comment type="similarity">
    <text evidence="1">Belongs to the EamA transporter family.</text>
</comment>
<feature type="transmembrane region" description="Helical" evidence="3">
    <location>
        <begin position="106"/>
        <end position="125"/>
    </location>
</feature>
<dbReference type="Pfam" id="PF00892">
    <property type="entry name" value="EamA"/>
    <property type="match status" value="2"/>
</dbReference>
<feature type="transmembrane region" description="Helical" evidence="3">
    <location>
        <begin position="254"/>
        <end position="276"/>
    </location>
</feature>
<evidence type="ECO:0000256" key="1">
    <source>
        <dbReference type="ARBA" id="ARBA00007362"/>
    </source>
</evidence>
<dbReference type="Proteomes" id="UP000254425">
    <property type="component" value="Chromosome"/>
</dbReference>
<keyword evidence="3" id="KW-1133">Transmembrane helix</keyword>
<feature type="domain" description="EamA" evidence="4">
    <location>
        <begin position="192"/>
        <end position="323"/>
    </location>
</feature>
<dbReference type="SUPFAM" id="SSF103481">
    <property type="entry name" value="Multidrug resistance efflux transporter EmrE"/>
    <property type="match status" value="2"/>
</dbReference>
<feature type="domain" description="EamA" evidence="4">
    <location>
        <begin position="48"/>
        <end position="178"/>
    </location>
</feature>
<feature type="transmembrane region" description="Helical" evidence="3">
    <location>
        <begin position="163"/>
        <end position="185"/>
    </location>
</feature>
<dbReference type="EMBL" id="CP031320">
    <property type="protein sequence ID" value="AXK32576.1"/>
    <property type="molecule type" value="Genomic_DNA"/>
</dbReference>
<keyword evidence="3" id="KW-0812">Transmembrane</keyword>
<feature type="transmembrane region" description="Helical" evidence="3">
    <location>
        <begin position="131"/>
        <end position="151"/>
    </location>
</feature>
<keyword evidence="6" id="KW-1185">Reference proteome</keyword>
<reference evidence="5 6" key="1">
    <citation type="submission" date="2018-07" db="EMBL/GenBank/DDBJ databases">
        <title>Draft genome of the type strain Streptomyces armeniacus ATCC 15676.</title>
        <authorList>
            <person name="Labana P."/>
            <person name="Gosse J.T."/>
            <person name="Boddy C.N."/>
        </authorList>
    </citation>
    <scope>NUCLEOTIDE SEQUENCE [LARGE SCALE GENOMIC DNA]</scope>
    <source>
        <strain evidence="5 6">ATCC 15676</strain>
    </source>
</reference>
<accession>A0A345XLR0</accession>
<feature type="transmembrane region" description="Helical" evidence="3">
    <location>
        <begin position="222"/>
        <end position="242"/>
    </location>
</feature>
<dbReference type="KEGG" id="sarm:DVA86_07890"/>
<feature type="transmembrane region" description="Helical" evidence="3">
    <location>
        <begin position="77"/>
        <end position="94"/>
    </location>
</feature>
<feature type="region of interest" description="Disordered" evidence="2">
    <location>
        <begin position="1"/>
        <end position="22"/>
    </location>
</feature>
<feature type="compositionally biased region" description="Low complexity" evidence="2">
    <location>
        <begin position="7"/>
        <end position="22"/>
    </location>
</feature>
<evidence type="ECO:0000256" key="2">
    <source>
        <dbReference type="SAM" id="MobiDB-lite"/>
    </source>
</evidence>
<sequence length="335" mass="33087">MDTGVSTEAGTAAGTDAAARTGTGTAARTGAEALPRTHTAPHSVPARAVVLLTAGAACTAASGAFVKLSGADAGTAAFLRCALALLVLVPFALREYARAGGRSRRLLLLDTAAGVLLGVDFVLWSACVLNLGASISAVLLNVQVVVFPLLARLVSGTRMPVRFVLAIPVMLAGVALASGAVGGAGGSGDPVTGVLFGTAAGVSYAGYLFLTRLAGGRTHTVLPVCVSTAAAAGAAAVLGGLMTGINPPDTAAAWGWLAALALFGQVLTWLLIGAALPRLAPNVGAALLLLQPVLAVLVGVVALAERPTAFQIGGSALVVGTVWYATRSPAPAARD</sequence>
<evidence type="ECO:0000259" key="4">
    <source>
        <dbReference type="Pfam" id="PF00892"/>
    </source>
</evidence>
<dbReference type="InterPro" id="IPR000620">
    <property type="entry name" value="EamA_dom"/>
</dbReference>
<feature type="transmembrane region" description="Helical" evidence="3">
    <location>
        <begin position="283"/>
        <end position="303"/>
    </location>
</feature>
<protein>
    <submittedName>
        <fullName evidence="5">DMT family transporter</fullName>
    </submittedName>
</protein>
<dbReference type="GO" id="GO:0016020">
    <property type="term" value="C:membrane"/>
    <property type="evidence" value="ECO:0007669"/>
    <property type="project" value="InterPro"/>
</dbReference>
<dbReference type="InterPro" id="IPR037185">
    <property type="entry name" value="EmrE-like"/>
</dbReference>
<evidence type="ECO:0000313" key="5">
    <source>
        <dbReference type="EMBL" id="AXK32576.1"/>
    </source>
</evidence>
<dbReference type="PANTHER" id="PTHR22911:SF79">
    <property type="entry name" value="MOBA-LIKE NTP TRANSFERASE DOMAIN-CONTAINING PROTEIN"/>
    <property type="match status" value="1"/>
</dbReference>
<feature type="transmembrane region" description="Helical" evidence="3">
    <location>
        <begin position="309"/>
        <end position="326"/>
    </location>
</feature>
<keyword evidence="3" id="KW-0472">Membrane</keyword>
<name>A0A345XLR0_9ACTN</name>